<gene>
    <name evidence="2" type="primary">ga03921</name>
    <name evidence="2" type="ORF">PR202_ga03921</name>
</gene>
<dbReference type="EMBL" id="BQKI01000002">
    <property type="protein sequence ID" value="GJM87915.1"/>
    <property type="molecule type" value="Genomic_DNA"/>
</dbReference>
<dbReference type="Proteomes" id="UP001054889">
    <property type="component" value="Unassembled WGS sequence"/>
</dbReference>
<keyword evidence="3" id="KW-1185">Reference proteome</keyword>
<reference evidence="2" key="1">
    <citation type="journal article" date="2018" name="DNA Res.">
        <title>Multiple hybrid de novo genome assembly of finger millet, an orphan allotetraploid crop.</title>
        <authorList>
            <person name="Hatakeyama M."/>
            <person name="Aluri S."/>
            <person name="Balachadran M.T."/>
            <person name="Sivarajan S.R."/>
            <person name="Patrignani A."/>
            <person name="Gruter S."/>
            <person name="Poveda L."/>
            <person name="Shimizu-Inatsugi R."/>
            <person name="Baeten J."/>
            <person name="Francoijs K.J."/>
            <person name="Nataraja K.N."/>
            <person name="Reddy Y.A.N."/>
            <person name="Phadnis S."/>
            <person name="Ravikumar R.L."/>
            <person name="Schlapbach R."/>
            <person name="Sreeman S.M."/>
            <person name="Shimizu K.K."/>
        </authorList>
    </citation>
    <scope>NUCLEOTIDE SEQUENCE</scope>
</reference>
<dbReference type="PANTHER" id="PTHR33074:SF79">
    <property type="entry name" value="EXPRESSED PROTEIN"/>
    <property type="match status" value="1"/>
</dbReference>
<name>A0AAV5BNK8_ELECO</name>
<evidence type="ECO:0000313" key="3">
    <source>
        <dbReference type="Proteomes" id="UP001054889"/>
    </source>
</evidence>
<evidence type="ECO:0000259" key="1">
    <source>
        <dbReference type="Pfam" id="PF07762"/>
    </source>
</evidence>
<feature type="domain" description="DUF1618" evidence="1">
    <location>
        <begin position="81"/>
        <end position="222"/>
    </location>
</feature>
<organism evidence="2 3">
    <name type="scientific">Eleusine coracana subsp. coracana</name>
    <dbReference type="NCBI Taxonomy" id="191504"/>
    <lineage>
        <taxon>Eukaryota</taxon>
        <taxon>Viridiplantae</taxon>
        <taxon>Streptophyta</taxon>
        <taxon>Embryophyta</taxon>
        <taxon>Tracheophyta</taxon>
        <taxon>Spermatophyta</taxon>
        <taxon>Magnoliopsida</taxon>
        <taxon>Liliopsida</taxon>
        <taxon>Poales</taxon>
        <taxon>Poaceae</taxon>
        <taxon>PACMAD clade</taxon>
        <taxon>Chloridoideae</taxon>
        <taxon>Cynodonteae</taxon>
        <taxon>Eleusininae</taxon>
        <taxon>Eleusine</taxon>
    </lineage>
</organism>
<reference evidence="2" key="2">
    <citation type="submission" date="2021-12" db="EMBL/GenBank/DDBJ databases">
        <title>Resequencing data analysis of finger millet.</title>
        <authorList>
            <person name="Hatakeyama M."/>
            <person name="Aluri S."/>
            <person name="Balachadran M.T."/>
            <person name="Sivarajan S.R."/>
            <person name="Poveda L."/>
            <person name="Shimizu-Inatsugi R."/>
            <person name="Schlapbach R."/>
            <person name="Sreeman S.M."/>
            <person name="Shimizu K.K."/>
        </authorList>
    </citation>
    <scope>NUCLEOTIDE SEQUENCE</scope>
</reference>
<dbReference type="PANTHER" id="PTHR33074">
    <property type="entry name" value="EXPRESSED PROTEIN-RELATED"/>
    <property type="match status" value="1"/>
</dbReference>
<evidence type="ECO:0000313" key="2">
    <source>
        <dbReference type="EMBL" id="GJM87915.1"/>
    </source>
</evidence>
<sequence length="317" mass="36393">MIDQEMGLLCHGDDGEFTVADLTYRFDDEVELCVIHHSPRSSIIPMQWRVKKLPTPPDMKIYPNSLTTDTIFPIDGRSLCWVDYYQGMLLVDVLRANSDSDNPSADQTTPLLRYIPLPKQALKSRRPYPDAFSPDPYRYACITDDGIVKLVCIFTENAQPTFTIITWSLDIRKGNWIKDCGTIMRDSEFFGMLEASHQSNHLLPRVTPSFPVVSLADPDIICFLLKETNKVRNTYWAIEVNMRKKVLLSTTLYIGEEEEEGYSPTKPCIHFYGQYFVPSKLSSYLGHDASKSQEISMLMKEQAIQRRVMRKEAKLNN</sequence>
<protein>
    <recommendedName>
        <fullName evidence="1">DUF1618 domain-containing protein</fullName>
    </recommendedName>
</protein>
<proteinExistence type="predicted"/>
<accession>A0AAV5BNK8</accession>
<comment type="caution">
    <text evidence="2">The sequence shown here is derived from an EMBL/GenBank/DDBJ whole genome shotgun (WGS) entry which is preliminary data.</text>
</comment>
<dbReference type="AlphaFoldDB" id="A0AAV5BNK8"/>
<dbReference type="Pfam" id="PF07762">
    <property type="entry name" value="DUF1618"/>
    <property type="match status" value="1"/>
</dbReference>
<dbReference type="InterPro" id="IPR011676">
    <property type="entry name" value="DUF1618"/>
</dbReference>